<dbReference type="Proteomes" id="UP000886879">
    <property type="component" value="Unassembled WGS sequence"/>
</dbReference>
<accession>A0A9D0YT24</accession>
<gene>
    <name evidence="3" type="ORF">IAD31_09045</name>
</gene>
<keyword evidence="2" id="KW-0472">Membrane</keyword>
<evidence type="ECO:0000256" key="1">
    <source>
        <dbReference type="SAM" id="MobiDB-lite"/>
    </source>
</evidence>
<feature type="region of interest" description="Disordered" evidence="1">
    <location>
        <begin position="32"/>
        <end position="57"/>
    </location>
</feature>
<dbReference type="AlphaFoldDB" id="A0A9D0YT24"/>
<reference evidence="3" key="1">
    <citation type="submission" date="2020-10" db="EMBL/GenBank/DDBJ databases">
        <authorList>
            <person name="Gilroy R."/>
        </authorList>
    </citation>
    <scope>NUCLEOTIDE SEQUENCE</scope>
    <source>
        <strain evidence="3">ChiGjej2B2-12916</strain>
    </source>
</reference>
<proteinExistence type="predicted"/>
<evidence type="ECO:0000313" key="3">
    <source>
        <dbReference type="EMBL" id="HIQ61721.1"/>
    </source>
</evidence>
<evidence type="ECO:0000256" key="2">
    <source>
        <dbReference type="SAM" id="Phobius"/>
    </source>
</evidence>
<keyword evidence="2" id="KW-1133">Transmembrane helix</keyword>
<organism evidence="3 4">
    <name type="scientific">Candidatus Enterenecus faecium</name>
    <dbReference type="NCBI Taxonomy" id="2840780"/>
    <lineage>
        <taxon>Bacteria</taxon>
        <taxon>Bacillati</taxon>
        <taxon>Bacillota</taxon>
        <taxon>Clostridia</taxon>
        <taxon>Eubacteriales</taxon>
        <taxon>Candidatus Enterenecus</taxon>
    </lineage>
</organism>
<reference evidence="3" key="2">
    <citation type="journal article" date="2021" name="PeerJ">
        <title>Extensive microbial diversity within the chicken gut microbiome revealed by metagenomics and culture.</title>
        <authorList>
            <person name="Gilroy R."/>
            <person name="Ravi A."/>
            <person name="Getino M."/>
            <person name="Pursley I."/>
            <person name="Horton D.L."/>
            <person name="Alikhan N.F."/>
            <person name="Baker D."/>
            <person name="Gharbi K."/>
            <person name="Hall N."/>
            <person name="Watson M."/>
            <person name="Adriaenssens E.M."/>
            <person name="Foster-Nyarko E."/>
            <person name="Jarju S."/>
            <person name="Secka A."/>
            <person name="Antonio M."/>
            <person name="Oren A."/>
            <person name="Chaudhuri R.R."/>
            <person name="La Ragione R."/>
            <person name="Hildebrand F."/>
            <person name="Pallen M.J."/>
        </authorList>
    </citation>
    <scope>NUCLEOTIDE SEQUENCE</scope>
    <source>
        <strain evidence="3">ChiGjej2B2-12916</strain>
    </source>
</reference>
<comment type="caution">
    <text evidence="3">The sequence shown here is derived from an EMBL/GenBank/DDBJ whole genome shotgun (WGS) entry which is preliminary data.</text>
</comment>
<protein>
    <submittedName>
        <fullName evidence="3">Uncharacterized protein</fullName>
    </submittedName>
</protein>
<dbReference type="EMBL" id="DVFO01000097">
    <property type="protein sequence ID" value="HIQ61721.1"/>
    <property type="molecule type" value="Genomic_DNA"/>
</dbReference>
<name>A0A9D0YT24_9FIRM</name>
<evidence type="ECO:0000313" key="4">
    <source>
        <dbReference type="Proteomes" id="UP000886879"/>
    </source>
</evidence>
<feature type="transmembrane region" description="Helical" evidence="2">
    <location>
        <begin position="6"/>
        <end position="27"/>
    </location>
</feature>
<feature type="compositionally biased region" description="Basic and acidic residues" evidence="1">
    <location>
        <begin position="44"/>
        <end position="57"/>
    </location>
</feature>
<keyword evidence="2" id="KW-0812">Transmembrane</keyword>
<sequence length="238" mass="27735">MDTWKLLIGLVVVLVLSGVAVIVWAVLPSHRNRRSGPPSGTPAWREKQYDEEGYDPRGYDREGYDRLGYDTRGYDRNGYDWQGYDSRGYNREGYDRFGYDKQGYDREGYDRRGYNIHGKDLQGRYNRLYDVADYADSLYSSEGFLSPQRYPVGVTVHAKERMLERMQGKTLENLQDLAMKAYCFGKSARQLKRTSARLVQEIQEQHGDGVVLIYHGYVYIFSSDNQLITVYRNERIPL</sequence>